<name>T1CS20_9HELI</name>
<comment type="caution">
    <text evidence="1">The sequence shown here is derived from an EMBL/GenBank/DDBJ whole genome shotgun (WGS) entry which is preliminary data.</text>
</comment>
<dbReference type="AlphaFoldDB" id="T1CS20"/>
<proteinExistence type="predicted"/>
<organism evidence="1 2">
    <name type="scientific">Helicobacter fennelliae MRY12-0050</name>
    <dbReference type="NCBI Taxonomy" id="1325130"/>
    <lineage>
        <taxon>Bacteria</taxon>
        <taxon>Pseudomonadati</taxon>
        <taxon>Campylobacterota</taxon>
        <taxon>Epsilonproteobacteria</taxon>
        <taxon>Campylobacterales</taxon>
        <taxon>Helicobacteraceae</taxon>
        <taxon>Helicobacter</taxon>
    </lineage>
</organism>
<reference evidence="1 2" key="1">
    <citation type="journal article" date="2013" name="Genome Announc.">
        <title>Draft Genome Sequence of Helicobacter fennelliae Strain MRY12-0050, Isolated from a Bacteremia Patient.</title>
        <authorList>
            <person name="Rimbara E."/>
            <person name="Matsui M."/>
            <person name="Mori S."/>
            <person name="Suzuki S."/>
            <person name="Suzuki M."/>
            <person name="Kim H."/>
            <person name="Sekizuka T."/>
            <person name="Kuroda M."/>
            <person name="Shibayama K."/>
        </authorList>
    </citation>
    <scope>NUCLEOTIDE SEQUENCE [LARGE SCALE GENOMIC DNA]</scope>
    <source>
        <strain evidence="1 2">MRY12-0050</strain>
    </source>
</reference>
<dbReference type="Proteomes" id="UP000018143">
    <property type="component" value="Unassembled WGS sequence"/>
</dbReference>
<accession>T1CS20</accession>
<dbReference type="RefSeq" id="WP_023948995.1">
    <property type="nucleotide sequence ID" value="NZ_BASD01000025.1"/>
</dbReference>
<gene>
    <name evidence="1" type="ORF">HFN_0819</name>
</gene>
<evidence type="ECO:0000313" key="2">
    <source>
        <dbReference type="Proteomes" id="UP000018143"/>
    </source>
</evidence>
<protein>
    <submittedName>
        <fullName evidence="1">Uncharacterized protein</fullName>
    </submittedName>
</protein>
<sequence length="53" mass="6567">MVRLLCKAFEWVFPKNWAELYYIVLDYYHCRYGDGYCYNRDVVEFLQSRAMVQ</sequence>
<dbReference type="EMBL" id="BASD01000025">
    <property type="protein sequence ID" value="GAD19579.1"/>
    <property type="molecule type" value="Genomic_DNA"/>
</dbReference>
<keyword evidence="2" id="KW-1185">Reference proteome</keyword>
<evidence type="ECO:0000313" key="1">
    <source>
        <dbReference type="EMBL" id="GAD19579.1"/>
    </source>
</evidence>